<dbReference type="GO" id="GO:0016763">
    <property type="term" value="F:pentosyltransferase activity"/>
    <property type="evidence" value="ECO:0007669"/>
    <property type="project" value="TreeGrafter"/>
</dbReference>
<dbReference type="CDD" id="cd00165">
    <property type="entry name" value="S4"/>
    <property type="match status" value="1"/>
</dbReference>
<keyword evidence="5 10" id="KW-0812">Transmembrane</keyword>
<feature type="transmembrane region" description="Helical" evidence="10">
    <location>
        <begin position="310"/>
        <end position="330"/>
    </location>
</feature>
<feature type="transmembrane region" description="Helical" evidence="10">
    <location>
        <begin position="597"/>
        <end position="617"/>
    </location>
</feature>
<evidence type="ECO:0000256" key="4">
    <source>
        <dbReference type="ARBA" id="ARBA00022679"/>
    </source>
</evidence>
<keyword evidence="2" id="KW-1003">Cell membrane</keyword>
<keyword evidence="4" id="KW-0808">Transferase</keyword>
<evidence type="ECO:0000256" key="8">
    <source>
        <dbReference type="PROSITE-ProRule" id="PRU00182"/>
    </source>
</evidence>
<keyword evidence="3" id="KW-0328">Glycosyltransferase</keyword>
<comment type="caution">
    <text evidence="11">The sequence shown here is derived from an EMBL/GenBank/DDBJ whole genome shotgun (WGS) entry which is preliminary data.</text>
</comment>
<feature type="transmembrane region" description="Helical" evidence="10">
    <location>
        <begin position="162"/>
        <end position="181"/>
    </location>
</feature>
<feature type="region of interest" description="Disordered" evidence="9">
    <location>
        <begin position="1"/>
        <end position="31"/>
    </location>
</feature>
<evidence type="ECO:0000256" key="3">
    <source>
        <dbReference type="ARBA" id="ARBA00022676"/>
    </source>
</evidence>
<organism evidence="11 12">
    <name type="scientific">Candidatus Neomicrothrix subdominans</name>
    <dbReference type="NCBI Taxonomy" id="2954438"/>
    <lineage>
        <taxon>Bacteria</taxon>
        <taxon>Bacillati</taxon>
        <taxon>Actinomycetota</taxon>
        <taxon>Acidimicrobiia</taxon>
        <taxon>Acidimicrobiales</taxon>
        <taxon>Microthrixaceae</taxon>
        <taxon>Candidatus Neomicrothrix</taxon>
    </lineage>
</organism>
<feature type="transmembrane region" description="Helical" evidence="10">
    <location>
        <begin position="137"/>
        <end position="155"/>
    </location>
</feature>
<evidence type="ECO:0000256" key="6">
    <source>
        <dbReference type="ARBA" id="ARBA00022989"/>
    </source>
</evidence>
<dbReference type="GO" id="GO:0003723">
    <property type="term" value="F:RNA binding"/>
    <property type="evidence" value="ECO:0007669"/>
    <property type="project" value="UniProtKB-KW"/>
</dbReference>
<evidence type="ECO:0000313" key="12">
    <source>
        <dbReference type="Proteomes" id="UP000727993"/>
    </source>
</evidence>
<dbReference type="GO" id="GO:0005886">
    <property type="term" value="C:plasma membrane"/>
    <property type="evidence" value="ECO:0007669"/>
    <property type="project" value="UniProtKB-SubCell"/>
</dbReference>
<dbReference type="PANTHER" id="PTHR33908">
    <property type="entry name" value="MANNOSYLTRANSFERASE YKCB-RELATED"/>
    <property type="match status" value="1"/>
</dbReference>
<sequence length="628" mass="66947">MTKLDAAGDTQAGTPGHSSGGVARSPQPPQAPALTRWQRTVAAIWAVGLAIRLWDVFGYRPTCAPGSSIGVLGASCYTLKGDAAGFFGAAHLVRLGEVGMNPLLYNVSGGRLVATASKPPLGVAWLALVGWLGDSPWLGQTIVSVLLVGVIALTVRHFWGRTRALIVVEIGTVLFVALRLLDGTTVASARFYSVLLGSMAVPLMAAVGRRAAPDGWGGRVGIVTAAIVAIHPAIWVGDSMLNNETVLVVVLPLFLLACYRALDMPGRNTSVTLAITFVLVVLTRVELAGLGVFVLPFVWLRASPDWRTRLHSALAFGMTAVVLVGVYSGWNRLRLGGGSPGPSSVVGYVLNAGSCDPVFVGDYKGLWYPCWFNPQTATAIEGDTRVADVVDRLVGKPGYTDQLTDPEVGAVGLAEDPPPVELFDGFERLEDIQPTLTANYGMLPDGSAGVGVWVNDQPVIDPDTPVEPGDEIRFRFNFYFLMTDEALTADTLTPPTLKYIRDHVDGLPTVMAARLGRITGVYRTSETMAADQLLEDHGWLPSRLGFIGLWLQTPFAIAGAVVLFRRRRPLAPLVGPILNVALVTMVVFGLSRYRLSADLTIAVLAAIGLIAATHRFGPNRETSSPPDN</sequence>
<evidence type="ECO:0000313" key="11">
    <source>
        <dbReference type="EMBL" id="MBK9295799.1"/>
    </source>
</evidence>
<dbReference type="GO" id="GO:0009103">
    <property type="term" value="P:lipopolysaccharide biosynthetic process"/>
    <property type="evidence" value="ECO:0007669"/>
    <property type="project" value="UniProtKB-ARBA"/>
</dbReference>
<feature type="transmembrane region" description="Helical" evidence="10">
    <location>
        <begin position="544"/>
        <end position="564"/>
    </location>
</feature>
<evidence type="ECO:0000256" key="10">
    <source>
        <dbReference type="SAM" id="Phobius"/>
    </source>
</evidence>
<dbReference type="PROSITE" id="PS50889">
    <property type="entry name" value="S4"/>
    <property type="match status" value="1"/>
</dbReference>
<evidence type="ECO:0000256" key="2">
    <source>
        <dbReference type="ARBA" id="ARBA00022475"/>
    </source>
</evidence>
<dbReference type="Proteomes" id="UP000727993">
    <property type="component" value="Unassembled WGS sequence"/>
</dbReference>
<evidence type="ECO:0000256" key="1">
    <source>
        <dbReference type="ARBA" id="ARBA00004651"/>
    </source>
</evidence>
<evidence type="ECO:0008006" key="13">
    <source>
        <dbReference type="Google" id="ProtNLM"/>
    </source>
</evidence>
<evidence type="ECO:0000256" key="5">
    <source>
        <dbReference type="ARBA" id="ARBA00022692"/>
    </source>
</evidence>
<reference evidence="11 12" key="1">
    <citation type="submission" date="2020-10" db="EMBL/GenBank/DDBJ databases">
        <title>Connecting structure to function with the recovery of over 1000 high-quality activated sludge metagenome-assembled genomes encoding full-length rRNA genes using long-read sequencing.</title>
        <authorList>
            <person name="Singleton C.M."/>
            <person name="Petriglieri F."/>
            <person name="Kristensen J.M."/>
            <person name="Kirkegaard R.H."/>
            <person name="Michaelsen T.Y."/>
            <person name="Andersen M.H."/>
            <person name="Karst S.M."/>
            <person name="Dueholm M.S."/>
            <person name="Nielsen P.H."/>
            <person name="Albertsen M."/>
        </authorList>
    </citation>
    <scope>NUCLEOTIDE SEQUENCE [LARGE SCALE GENOMIC DNA]</scope>
    <source>
        <strain evidence="11">Lyne_18-Q3-R50-59_MAXAC.006</strain>
    </source>
</reference>
<dbReference type="AlphaFoldDB" id="A0A936TDM8"/>
<feature type="transmembrane region" description="Helical" evidence="10">
    <location>
        <begin position="274"/>
        <end position="298"/>
    </location>
</feature>
<evidence type="ECO:0000256" key="9">
    <source>
        <dbReference type="SAM" id="MobiDB-lite"/>
    </source>
</evidence>
<keyword evidence="8" id="KW-0694">RNA-binding</keyword>
<feature type="transmembrane region" description="Helical" evidence="10">
    <location>
        <begin position="243"/>
        <end position="262"/>
    </location>
</feature>
<comment type="subcellular location">
    <subcellularLocation>
        <location evidence="1">Cell membrane</location>
        <topology evidence="1">Multi-pass membrane protein</topology>
    </subcellularLocation>
</comment>
<feature type="transmembrane region" description="Helical" evidence="10">
    <location>
        <begin position="220"/>
        <end position="237"/>
    </location>
</feature>
<dbReference type="PANTHER" id="PTHR33908:SF11">
    <property type="entry name" value="MEMBRANE PROTEIN"/>
    <property type="match status" value="1"/>
</dbReference>
<dbReference type="InterPro" id="IPR050297">
    <property type="entry name" value="LipidA_mod_glycosyltrf_83"/>
</dbReference>
<name>A0A936TDM8_9ACTN</name>
<proteinExistence type="predicted"/>
<feature type="transmembrane region" description="Helical" evidence="10">
    <location>
        <begin position="570"/>
        <end position="590"/>
    </location>
</feature>
<keyword evidence="7 10" id="KW-0472">Membrane</keyword>
<feature type="transmembrane region" description="Helical" evidence="10">
    <location>
        <begin position="187"/>
        <end position="208"/>
    </location>
</feature>
<dbReference type="EMBL" id="JADJZA010000001">
    <property type="protein sequence ID" value="MBK9295799.1"/>
    <property type="molecule type" value="Genomic_DNA"/>
</dbReference>
<protein>
    <recommendedName>
        <fullName evidence="13">Glycosyltransferase RgtA/B/C/D-like domain-containing protein</fullName>
    </recommendedName>
</protein>
<gene>
    <name evidence="11" type="ORF">IPN02_02770</name>
</gene>
<accession>A0A936TDM8</accession>
<keyword evidence="6 10" id="KW-1133">Transmembrane helix</keyword>
<evidence type="ECO:0000256" key="7">
    <source>
        <dbReference type="ARBA" id="ARBA00023136"/>
    </source>
</evidence>